<feature type="compositionally biased region" description="Pro residues" evidence="1">
    <location>
        <begin position="43"/>
        <end position="58"/>
    </location>
</feature>
<dbReference type="Proteomes" id="UP000464657">
    <property type="component" value="Chromosome"/>
</dbReference>
<keyword evidence="3" id="KW-1185">Reference proteome</keyword>
<dbReference type="KEGG" id="kan:IMCC3317_24650"/>
<feature type="region of interest" description="Disordered" evidence="1">
    <location>
        <begin position="36"/>
        <end position="58"/>
    </location>
</feature>
<name>A0A7L4ZKU3_9FLAO</name>
<protein>
    <submittedName>
        <fullName evidence="2">Uncharacterized protein</fullName>
    </submittedName>
</protein>
<evidence type="ECO:0000313" key="2">
    <source>
        <dbReference type="EMBL" id="QHI37087.1"/>
    </source>
</evidence>
<dbReference type="RefSeq" id="WP_160129739.1">
    <property type="nucleotide sequence ID" value="NZ_CP019288.1"/>
</dbReference>
<reference evidence="2 3" key="1">
    <citation type="journal article" date="2013" name="Int. J. Syst. Evol. Microbiol.">
        <title>Kordia antarctica sp. nov., isolated from Antarctic seawater.</title>
        <authorList>
            <person name="Baek K."/>
            <person name="Choi A."/>
            <person name="Kang I."/>
            <person name="Lee K."/>
            <person name="Cho J.C."/>
        </authorList>
    </citation>
    <scope>NUCLEOTIDE SEQUENCE [LARGE SCALE GENOMIC DNA]</scope>
    <source>
        <strain evidence="2 3">IMCC3317</strain>
    </source>
</reference>
<dbReference type="AlphaFoldDB" id="A0A7L4ZKU3"/>
<evidence type="ECO:0000256" key="1">
    <source>
        <dbReference type="SAM" id="MobiDB-lite"/>
    </source>
</evidence>
<evidence type="ECO:0000313" key="3">
    <source>
        <dbReference type="Proteomes" id="UP000464657"/>
    </source>
</evidence>
<sequence>MKKIYLVMLVVFHIIGFQSCTPEALNETNVNTIQACCGDEGELPPPPPPPPPEDGIGG</sequence>
<dbReference type="PROSITE" id="PS51257">
    <property type="entry name" value="PROKAR_LIPOPROTEIN"/>
    <property type="match status" value="1"/>
</dbReference>
<dbReference type="OrthoDB" id="1454224at2"/>
<gene>
    <name evidence="2" type="ORF">IMCC3317_24650</name>
</gene>
<accession>A0A7L4ZKU3</accession>
<proteinExistence type="predicted"/>
<dbReference type="EMBL" id="CP019288">
    <property type="protein sequence ID" value="QHI37087.1"/>
    <property type="molecule type" value="Genomic_DNA"/>
</dbReference>
<organism evidence="2 3">
    <name type="scientific">Kordia antarctica</name>
    <dbReference type="NCBI Taxonomy" id="1218801"/>
    <lineage>
        <taxon>Bacteria</taxon>
        <taxon>Pseudomonadati</taxon>
        <taxon>Bacteroidota</taxon>
        <taxon>Flavobacteriia</taxon>
        <taxon>Flavobacteriales</taxon>
        <taxon>Flavobacteriaceae</taxon>
        <taxon>Kordia</taxon>
    </lineage>
</organism>